<gene>
    <name evidence="2" type="ORF">NCTC11532_00753</name>
</gene>
<evidence type="ECO:0000313" key="3">
    <source>
        <dbReference type="Proteomes" id="UP000255297"/>
    </source>
</evidence>
<evidence type="ECO:0000313" key="2">
    <source>
        <dbReference type="EMBL" id="STY28578.1"/>
    </source>
</evidence>
<proteinExistence type="predicted"/>
<dbReference type="InterPro" id="IPR029058">
    <property type="entry name" value="AB_hydrolase_fold"/>
</dbReference>
<dbReference type="EMBL" id="UGPB01000001">
    <property type="protein sequence ID" value="STY28578.1"/>
    <property type="molecule type" value="Genomic_DNA"/>
</dbReference>
<keyword evidence="3" id="KW-1185">Reference proteome</keyword>
<organism evidence="2 3">
    <name type="scientific">Legionella wadsworthii</name>
    <dbReference type="NCBI Taxonomy" id="28088"/>
    <lineage>
        <taxon>Bacteria</taxon>
        <taxon>Pseudomonadati</taxon>
        <taxon>Pseudomonadota</taxon>
        <taxon>Gammaproteobacteria</taxon>
        <taxon>Legionellales</taxon>
        <taxon>Legionellaceae</taxon>
        <taxon>Legionella</taxon>
    </lineage>
</organism>
<sequence length="275" mass="31562">MILKQLLLLLFIISLFFIVAYYSQRHFIYFPASETPNPKDFGAEDMQVIQLPSAKGVTLTSWYKPTENKKPTILYMHGNAGHIGYRMYLARQFLSEGYGVLLLEYRGYGGNPGKPTEAGLYQDARAAVHFLKEQGVPEDHIVFYGESLGTGVATKMATEFSACALVLQSPFTSFTDLARFHYPWIILPVIDKYDSLSRIQQIHVPVLMLHGHLDRIVPYDQGLNLFNQANQPKQWVELKYKGHLDLWNPEFAQKVMDFIQNYCSHSQSKQLERTF</sequence>
<dbReference type="AlphaFoldDB" id="A0A378LRV1"/>
<dbReference type="InterPro" id="IPR022742">
    <property type="entry name" value="Hydrolase_4"/>
</dbReference>
<dbReference type="PANTHER" id="PTHR12277:SF81">
    <property type="entry name" value="PROTEIN ABHD13"/>
    <property type="match status" value="1"/>
</dbReference>
<protein>
    <submittedName>
        <fullName evidence="2">Bem46 protein</fullName>
    </submittedName>
</protein>
<dbReference type="SUPFAM" id="SSF53474">
    <property type="entry name" value="alpha/beta-Hydrolases"/>
    <property type="match status" value="1"/>
</dbReference>
<dbReference type="PANTHER" id="PTHR12277">
    <property type="entry name" value="ALPHA/BETA HYDROLASE DOMAIN-CONTAINING PROTEIN"/>
    <property type="match status" value="1"/>
</dbReference>
<dbReference type="Proteomes" id="UP000255297">
    <property type="component" value="Unassembled WGS sequence"/>
</dbReference>
<dbReference type="Gene3D" id="3.40.50.1820">
    <property type="entry name" value="alpha/beta hydrolase"/>
    <property type="match status" value="1"/>
</dbReference>
<feature type="domain" description="Serine aminopeptidase S33" evidence="1">
    <location>
        <begin position="69"/>
        <end position="175"/>
    </location>
</feature>
<accession>A0A378LRV1</accession>
<name>A0A378LRV1_9GAMM</name>
<dbReference type="Pfam" id="PF12146">
    <property type="entry name" value="Hydrolase_4"/>
    <property type="match status" value="1"/>
</dbReference>
<evidence type="ECO:0000259" key="1">
    <source>
        <dbReference type="Pfam" id="PF12146"/>
    </source>
</evidence>
<dbReference type="STRING" id="1122170.GCA_000701265_03195"/>
<dbReference type="OrthoDB" id="9798884at2"/>
<reference evidence="2 3" key="1">
    <citation type="submission" date="2018-06" db="EMBL/GenBank/DDBJ databases">
        <authorList>
            <consortium name="Pathogen Informatics"/>
            <person name="Doyle S."/>
        </authorList>
    </citation>
    <scope>NUCLEOTIDE SEQUENCE [LARGE SCALE GENOMIC DNA]</scope>
    <source>
        <strain evidence="2 3">NCTC11532</strain>
    </source>
</reference>